<evidence type="ECO:0000313" key="2">
    <source>
        <dbReference type="Proteomes" id="UP000264071"/>
    </source>
</evidence>
<protein>
    <submittedName>
        <fullName evidence="1">Gluconate 2-dehydrogenase subunit 3 family protein</fullName>
    </submittedName>
</protein>
<dbReference type="InterPro" id="IPR027056">
    <property type="entry name" value="Gluconate_2DH_su3"/>
</dbReference>
<dbReference type="AlphaFoldDB" id="A0A3D4V7U3"/>
<sequence>MERREMMKLLATMPMGAWALSHSDVADAALHTHTVLDELEQAQPRAAFVPKFFQPLEWRTVRVLADMVIPRDARSGSATEAGVPEFMDFVMMTYTGNQARMRDGLGWLNAESRARFGKAFPDLAAAQRTAIVDDIAWPAKAKPEHQAGVRFFNAFRDLCANGFFTSRIGVKDIGYMGNVPVSAWAGCPAPANRKALGGA</sequence>
<reference evidence="1 2" key="1">
    <citation type="journal article" date="2018" name="Nat. Biotechnol.">
        <title>A standardized bacterial taxonomy based on genome phylogeny substantially revises the tree of life.</title>
        <authorList>
            <person name="Parks D.H."/>
            <person name="Chuvochina M."/>
            <person name="Waite D.W."/>
            <person name="Rinke C."/>
            <person name="Skarshewski A."/>
            <person name="Chaumeil P.A."/>
            <person name="Hugenholtz P."/>
        </authorList>
    </citation>
    <scope>NUCLEOTIDE SEQUENCE [LARGE SCALE GENOMIC DNA]</scope>
    <source>
        <strain evidence="1">UBA8844</strain>
    </source>
</reference>
<dbReference type="Pfam" id="PF13618">
    <property type="entry name" value="Gluconate_2-dh3"/>
    <property type="match status" value="1"/>
</dbReference>
<dbReference type="OMA" id="AHEMATI"/>
<name>A0A3D4V7U3_9BACT</name>
<proteinExistence type="predicted"/>
<accession>A0A3D4V7U3</accession>
<organism evidence="1 2">
    <name type="scientific">Gemmatimonas aurantiaca</name>
    <dbReference type="NCBI Taxonomy" id="173480"/>
    <lineage>
        <taxon>Bacteria</taxon>
        <taxon>Pseudomonadati</taxon>
        <taxon>Gemmatimonadota</taxon>
        <taxon>Gemmatimonadia</taxon>
        <taxon>Gemmatimonadales</taxon>
        <taxon>Gemmatimonadaceae</taxon>
        <taxon>Gemmatimonas</taxon>
    </lineage>
</organism>
<comment type="caution">
    <text evidence="1">The sequence shown here is derived from an EMBL/GenBank/DDBJ whole genome shotgun (WGS) entry which is preliminary data.</text>
</comment>
<dbReference type="Proteomes" id="UP000264071">
    <property type="component" value="Unassembled WGS sequence"/>
</dbReference>
<gene>
    <name evidence="1" type="ORF">DGD08_06730</name>
</gene>
<dbReference type="EMBL" id="DPIY01000006">
    <property type="protein sequence ID" value="HCT56894.1"/>
    <property type="molecule type" value="Genomic_DNA"/>
</dbReference>
<evidence type="ECO:0000313" key="1">
    <source>
        <dbReference type="EMBL" id="HCT56894.1"/>
    </source>
</evidence>